<dbReference type="InterPro" id="IPR030392">
    <property type="entry name" value="S74_ICA"/>
</dbReference>
<feature type="domain" description="Peptidase S74" evidence="1">
    <location>
        <begin position="162"/>
        <end position="265"/>
    </location>
</feature>
<evidence type="ECO:0000313" key="2">
    <source>
        <dbReference type="EMBL" id="WNM25247.1"/>
    </source>
</evidence>
<organism evidence="2 3">
    <name type="scientific">Demequina capsici</name>
    <dbReference type="NCBI Taxonomy" id="3075620"/>
    <lineage>
        <taxon>Bacteria</taxon>
        <taxon>Bacillati</taxon>
        <taxon>Actinomycetota</taxon>
        <taxon>Actinomycetes</taxon>
        <taxon>Micrococcales</taxon>
        <taxon>Demequinaceae</taxon>
        <taxon>Demequina</taxon>
    </lineage>
</organism>
<name>A0AA96F9E4_9MICO</name>
<dbReference type="PROSITE" id="PS51688">
    <property type="entry name" value="ICA"/>
    <property type="match status" value="1"/>
</dbReference>
<evidence type="ECO:0000313" key="3">
    <source>
        <dbReference type="Proteomes" id="UP001304125"/>
    </source>
</evidence>
<protein>
    <submittedName>
        <fullName evidence="2">Tail fiber domain-containing protein</fullName>
    </submittedName>
</protein>
<dbReference type="Proteomes" id="UP001304125">
    <property type="component" value="Chromosome"/>
</dbReference>
<keyword evidence="3" id="KW-1185">Reference proteome</keyword>
<dbReference type="RefSeq" id="WP_313500053.1">
    <property type="nucleotide sequence ID" value="NZ_CP134879.1"/>
</dbReference>
<accession>A0AA96F9E4</accession>
<sequence length="276" mass="29034">MANGDAAAAAGMDVISAATGLVKNGADEINKTRDYIAAGKAASSITSGTFDTARIPTLDASKIGTGTLAAARIPTLTAAQVPSLDASKIGTGTLAAARIPTLDASKIGTGTLDGARIPDSLPGKAVDRTNGPTATAYNRTAQGSGWYSAYMNSDLEFMRNTSSRRYKDDEQPAVLDVAAILALQPVTYHRIGQPDGTRELGLIAEDCVDVPHLVQWDVPRNKDGQPRAGGKERPESVRYEQVLPVMLLEVCRAQQAQIDALLARVAQLETTTKEEA</sequence>
<dbReference type="EMBL" id="CP134879">
    <property type="protein sequence ID" value="WNM25247.1"/>
    <property type="molecule type" value="Genomic_DNA"/>
</dbReference>
<reference evidence="2 3" key="1">
    <citation type="submission" date="2023-09" db="EMBL/GenBank/DDBJ databases">
        <title>Demequina sp. a novel bacteria isolated from Capsicum annuum.</title>
        <authorList>
            <person name="Humaira Z."/>
            <person name="Lee J."/>
            <person name="Cho D."/>
        </authorList>
    </citation>
    <scope>NUCLEOTIDE SEQUENCE [LARGE SCALE GENOMIC DNA]</scope>
    <source>
        <strain evidence="2 3">OYTSA14</strain>
    </source>
</reference>
<dbReference type="AlphaFoldDB" id="A0AA96F9E4"/>
<evidence type="ECO:0000259" key="1">
    <source>
        <dbReference type="PROSITE" id="PS51688"/>
    </source>
</evidence>
<proteinExistence type="predicted"/>
<gene>
    <name evidence="2" type="ORF">RN606_03610</name>
</gene>